<sequence length="430" mass="47880">MIASGLQKKETALAVIGLGYVGLPLALAFARKIKVIGFDIDERRLKLLNQNIDPSGELESKAFDGCDIQFTSDKSVLKEASFFVVTVPTPVDQYKIPDLGPLKSATETVASVLKKGDYVVYESTVYPGTTEEVCLPILEKGSGLKADVDFSYGYSPERINPGDKVHTVEETIKIVSGNNEQALDEIAKVYEMVVRPGVYRAPQIKVAEAAKVFENTQRDINIGLVNELSKIMDLMNVNTYDVLEAAGTKWNFLKFYPGLVGGHCIGVDPYYLTHRARSLGFHPMMMDSGRIINDSMSSHVAMNTVKMLIQAGHEVKGARALVFGITFKEDVSDFRNSKVAEVVHHLKDFGMEVDVMDPLVEADRLEEECHISLTEKPSGKYQALILAVSHRDYVDLSQEYFDSLATDRPVFIDIRGIYRRKITGFNYWSL</sequence>
<dbReference type="InterPro" id="IPR036291">
    <property type="entry name" value="NAD(P)-bd_dom_sf"/>
</dbReference>
<keyword evidence="5" id="KW-0812">Transmembrane</keyword>
<feature type="transmembrane region" description="Helical" evidence="5">
    <location>
        <begin position="12"/>
        <end position="30"/>
    </location>
</feature>
<dbReference type="Pfam" id="PF00984">
    <property type="entry name" value="UDPG_MGDP_dh"/>
    <property type="match status" value="1"/>
</dbReference>
<dbReference type="SUPFAM" id="SSF52413">
    <property type="entry name" value="UDP-glucose/GDP-mannose dehydrogenase C-terminal domain"/>
    <property type="match status" value="1"/>
</dbReference>
<dbReference type="InterPro" id="IPR008927">
    <property type="entry name" value="6-PGluconate_DH-like_C_sf"/>
</dbReference>
<dbReference type="Pfam" id="PF03721">
    <property type="entry name" value="UDPG_MGDP_dh_N"/>
    <property type="match status" value="1"/>
</dbReference>
<comment type="caution">
    <text evidence="8">The sequence shown here is derived from an EMBL/GenBank/DDBJ whole genome shotgun (WGS) entry which is preliminary data.</text>
</comment>
<dbReference type="PANTHER" id="PTHR43491:SF2">
    <property type="entry name" value="UDP-N-ACETYL-D-MANNOSAMINE DEHYDROGENASE"/>
    <property type="match status" value="1"/>
</dbReference>
<keyword evidence="3" id="KW-0520">NAD</keyword>
<dbReference type="InterPro" id="IPR001732">
    <property type="entry name" value="UDP-Glc/GDP-Man_DH_N"/>
</dbReference>
<dbReference type="GO" id="GO:0016616">
    <property type="term" value="F:oxidoreductase activity, acting on the CH-OH group of donors, NAD or NADP as acceptor"/>
    <property type="evidence" value="ECO:0007669"/>
    <property type="project" value="InterPro"/>
</dbReference>
<dbReference type="SMART" id="SM00984">
    <property type="entry name" value="UDPG_MGDP_dh_C"/>
    <property type="match status" value="1"/>
</dbReference>
<evidence type="ECO:0000256" key="4">
    <source>
        <dbReference type="PIRNR" id="PIRNR000124"/>
    </source>
</evidence>
<dbReference type="InterPro" id="IPR028359">
    <property type="entry name" value="UDP_ManNAc/GlcNAc_DH"/>
</dbReference>
<comment type="similarity">
    <text evidence="1 4">Belongs to the UDP-glucose/GDP-mannose dehydrogenase family.</text>
</comment>
<evidence type="ECO:0000256" key="1">
    <source>
        <dbReference type="ARBA" id="ARBA00006601"/>
    </source>
</evidence>
<dbReference type="NCBIfam" id="TIGR03026">
    <property type="entry name" value="NDP-sugDHase"/>
    <property type="match status" value="1"/>
</dbReference>
<evidence type="ECO:0000259" key="6">
    <source>
        <dbReference type="SMART" id="SM00984"/>
    </source>
</evidence>
<evidence type="ECO:0000256" key="3">
    <source>
        <dbReference type="ARBA" id="ARBA00023027"/>
    </source>
</evidence>
<gene>
    <name evidence="7" type="primary">wbtE</name>
    <name evidence="8" type="ORF">CLV93_101717</name>
    <name evidence="7" type="ORF">JCM18694_06110</name>
</gene>
<dbReference type="PANTHER" id="PTHR43491">
    <property type="entry name" value="UDP-N-ACETYL-D-MANNOSAMINE DEHYDROGENASE"/>
    <property type="match status" value="1"/>
</dbReference>
<dbReference type="EMBL" id="BLAU01000001">
    <property type="protein sequence ID" value="GET20365.1"/>
    <property type="molecule type" value="Genomic_DNA"/>
</dbReference>
<feature type="domain" description="UDP-glucose/GDP-mannose dehydrogenase C-terminal" evidence="6">
    <location>
        <begin position="321"/>
        <end position="420"/>
    </location>
</feature>
<evidence type="ECO:0000256" key="2">
    <source>
        <dbReference type="ARBA" id="ARBA00023002"/>
    </source>
</evidence>
<dbReference type="RefSeq" id="WP_106540760.1">
    <property type="nucleotide sequence ID" value="NZ_BLAU01000001.1"/>
</dbReference>
<reference evidence="8 9" key="1">
    <citation type="submission" date="2018-03" db="EMBL/GenBank/DDBJ databases">
        <title>Genomic Encyclopedia of Archaeal and Bacterial Type Strains, Phase II (KMG-II): from individual species to whole genera.</title>
        <authorList>
            <person name="Goeker M."/>
        </authorList>
    </citation>
    <scope>NUCLEOTIDE SEQUENCE [LARGE SCALE GENOMIC DNA]</scope>
    <source>
        <strain evidence="8 9">DSM 27267</strain>
    </source>
</reference>
<dbReference type="Proteomes" id="UP000396862">
    <property type="component" value="Unassembled WGS sequence"/>
</dbReference>
<evidence type="ECO:0000313" key="8">
    <source>
        <dbReference type="EMBL" id="PSK85746.1"/>
    </source>
</evidence>
<dbReference type="Pfam" id="PF03720">
    <property type="entry name" value="UDPG_MGDP_dh_C"/>
    <property type="match status" value="1"/>
</dbReference>
<name>A0A2P8CL92_9BACT</name>
<proteinExistence type="inferred from homology"/>
<dbReference type="PIRSF" id="PIRSF000124">
    <property type="entry name" value="UDPglc_GDPman_dh"/>
    <property type="match status" value="1"/>
</dbReference>
<dbReference type="InterPro" id="IPR014026">
    <property type="entry name" value="UDP-Glc/GDP-Man_DH_dimer"/>
</dbReference>
<dbReference type="SUPFAM" id="SSF48179">
    <property type="entry name" value="6-phosphogluconate dehydrogenase C-terminal domain-like"/>
    <property type="match status" value="1"/>
</dbReference>
<organism evidence="8 9">
    <name type="scientific">Prolixibacter denitrificans</name>
    <dbReference type="NCBI Taxonomy" id="1541063"/>
    <lineage>
        <taxon>Bacteria</taxon>
        <taxon>Pseudomonadati</taxon>
        <taxon>Bacteroidota</taxon>
        <taxon>Bacteroidia</taxon>
        <taxon>Marinilabiliales</taxon>
        <taxon>Prolixibacteraceae</taxon>
        <taxon>Prolixibacter</taxon>
    </lineage>
</organism>
<protein>
    <submittedName>
        <fullName evidence="8">UDP-N-acetyl-D-galactosamine dehydrogenase</fullName>
    </submittedName>
</protein>
<dbReference type="InterPro" id="IPR017476">
    <property type="entry name" value="UDP-Glc/GDP-Man"/>
</dbReference>
<dbReference type="GO" id="GO:0016628">
    <property type="term" value="F:oxidoreductase activity, acting on the CH-CH group of donors, NAD or NADP as acceptor"/>
    <property type="evidence" value="ECO:0007669"/>
    <property type="project" value="InterPro"/>
</dbReference>
<dbReference type="Proteomes" id="UP000240621">
    <property type="component" value="Unassembled WGS sequence"/>
</dbReference>
<accession>A0A2P8CL92</accession>
<keyword evidence="10" id="KW-1185">Reference proteome</keyword>
<dbReference type="OrthoDB" id="9803238at2"/>
<dbReference type="AlphaFoldDB" id="A0A2P8CL92"/>
<evidence type="ECO:0000313" key="9">
    <source>
        <dbReference type="Proteomes" id="UP000240621"/>
    </source>
</evidence>
<evidence type="ECO:0000313" key="10">
    <source>
        <dbReference type="Proteomes" id="UP000396862"/>
    </source>
</evidence>
<dbReference type="PIRSF" id="PIRSF500136">
    <property type="entry name" value="UDP_ManNAc_DH"/>
    <property type="match status" value="1"/>
</dbReference>
<dbReference type="EMBL" id="PYGC01000001">
    <property type="protein sequence ID" value="PSK85746.1"/>
    <property type="molecule type" value="Genomic_DNA"/>
</dbReference>
<reference evidence="7 10" key="2">
    <citation type="submission" date="2019-10" db="EMBL/GenBank/DDBJ databases">
        <title>Prolixibacter strains distinguished by the presence of nitrate reductase genes were adept at nitrate-dependent anaerobic corrosion of metallic iron and carbon steel.</title>
        <authorList>
            <person name="Iino T."/>
            <person name="Shono N."/>
            <person name="Ito K."/>
            <person name="Nakamura R."/>
            <person name="Sueoka K."/>
            <person name="Harayama S."/>
            <person name="Ohkuma M."/>
        </authorList>
    </citation>
    <scope>NUCLEOTIDE SEQUENCE [LARGE SCALE GENOMIC DNA]</scope>
    <source>
        <strain evidence="7 10">MIC1-1</strain>
    </source>
</reference>
<dbReference type="GO" id="GO:0000271">
    <property type="term" value="P:polysaccharide biosynthetic process"/>
    <property type="evidence" value="ECO:0007669"/>
    <property type="project" value="InterPro"/>
</dbReference>
<dbReference type="Gene3D" id="3.40.50.720">
    <property type="entry name" value="NAD(P)-binding Rossmann-like Domain"/>
    <property type="match status" value="2"/>
</dbReference>
<evidence type="ECO:0000256" key="5">
    <source>
        <dbReference type="SAM" id="Phobius"/>
    </source>
</evidence>
<dbReference type="InterPro" id="IPR036220">
    <property type="entry name" value="UDP-Glc/GDP-Man_DH_C_sf"/>
</dbReference>
<dbReference type="InterPro" id="IPR014027">
    <property type="entry name" value="UDP-Glc/GDP-Man_DH_C"/>
</dbReference>
<keyword evidence="5" id="KW-1133">Transmembrane helix</keyword>
<dbReference type="SUPFAM" id="SSF51735">
    <property type="entry name" value="NAD(P)-binding Rossmann-fold domains"/>
    <property type="match status" value="1"/>
</dbReference>
<keyword evidence="2" id="KW-0560">Oxidoreductase</keyword>
<evidence type="ECO:0000313" key="7">
    <source>
        <dbReference type="EMBL" id="GET20365.1"/>
    </source>
</evidence>
<keyword evidence="5" id="KW-0472">Membrane</keyword>
<dbReference type="GO" id="GO:0051287">
    <property type="term" value="F:NAD binding"/>
    <property type="evidence" value="ECO:0007669"/>
    <property type="project" value="InterPro"/>
</dbReference>